<feature type="signal peptide" evidence="1">
    <location>
        <begin position="1"/>
        <end position="30"/>
    </location>
</feature>
<feature type="chain" id="PRO_5046506531" evidence="1">
    <location>
        <begin position="31"/>
        <end position="57"/>
    </location>
</feature>
<comment type="caution">
    <text evidence="2">The sequence shown here is derived from an EMBL/GenBank/DDBJ whole genome shotgun (WGS) entry which is preliminary data.</text>
</comment>
<keyword evidence="3" id="KW-1185">Reference proteome</keyword>
<gene>
    <name evidence="2" type="ORF">NV381_03565</name>
</gene>
<accession>A0ABT1YBZ6</accession>
<reference evidence="2 3" key="1">
    <citation type="submission" date="2022-08" db="EMBL/GenBank/DDBJ databases">
        <title>Paenibacillus endoradicis sp. nov., Paenibacillus radicibacter sp. nov and Paenibacillus pararadicis sp. nov., three cold-adapted plant growth-promoting bacteria isolated from root of Larix gmelinii in Great Khingan.</title>
        <authorList>
            <person name="Xue H."/>
        </authorList>
    </citation>
    <scope>NUCLEOTIDE SEQUENCE [LARGE SCALE GENOMIC DNA]</scope>
    <source>
        <strain evidence="2 3">N5-1-1-5</strain>
    </source>
</reference>
<proteinExistence type="predicted"/>
<sequence length="57" mass="6345">MELLRKRLIMGVLALTLATGVGLSSAPSKADAMSAIFPPCDTFMDCVYTASWYYFYR</sequence>
<dbReference type="Proteomes" id="UP001300012">
    <property type="component" value="Unassembled WGS sequence"/>
</dbReference>
<protein>
    <submittedName>
        <fullName evidence="2">Uncharacterized protein</fullName>
    </submittedName>
</protein>
<organism evidence="2 3">
    <name type="scientific">Paenibacillus radicis</name>
    <name type="common">ex Xue et al. 2023</name>
    <dbReference type="NCBI Taxonomy" id="2972489"/>
    <lineage>
        <taxon>Bacteria</taxon>
        <taxon>Bacillati</taxon>
        <taxon>Bacillota</taxon>
        <taxon>Bacilli</taxon>
        <taxon>Bacillales</taxon>
        <taxon>Paenibacillaceae</taxon>
        <taxon>Paenibacillus</taxon>
    </lineage>
</organism>
<keyword evidence="1" id="KW-0732">Signal</keyword>
<dbReference type="RefSeq" id="WP_258211894.1">
    <property type="nucleotide sequence ID" value="NZ_JANQBD010000002.1"/>
</dbReference>
<evidence type="ECO:0000313" key="2">
    <source>
        <dbReference type="EMBL" id="MCR8630275.1"/>
    </source>
</evidence>
<evidence type="ECO:0000256" key="1">
    <source>
        <dbReference type="SAM" id="SignalP"/>
    </source>
</evidence>
<name>A0ABT1YBZ6_9BACL</name>
<evidence type="ECO:0000313" key="3">
    <source>
        <dbReference type="Proteomes" id="UP001300012"/>
    </source>
</evidence>
<dbReference type="EMBL" id="JANQBD010000002">
    <property type="protein sequence ID" value="MCR8630275.1"/>
    <property type="molecule type" value="Genomic_DNA"/>
</dbReference>